<name>A0A0G4GFG8_VITBC</name>
<proteinExistence type="predicted"/>
<dbReference type="VEuPathDB" id="CryptoDB:Vbra_6229"/>
<evidence type="ECO:0000313" key="1">
    <source>
        <dbReference type="EMBL" id="CEM28269.1"/>
    </source>
</evidence>
<reference evidence="1 2" key="1">
    <citation type="submission" date="2014-11" db="EMBL/GenBank/DDBJ databases">
        <authorList>
            <person name="Zhu J."/>
            <person name="Qi W."/>
            <person name="Song R."/>
        </authorList>
    </citation>
    <scope>NUCLEOTIDE SEQUENCE [LARGE SCALE GENOMIC DNA]</scope>
</reference>
<dbReference type="Proteomes" id="UP000041254">
    <property type="component" value="Unassembled WGS sequence"/>
</dbReference>
<keyword evidence="2" id="KW-1185">Reference proteome</keyword>
<dbReference type="EMBL" id="CDMY01000648">
    <property type="protein sequence ID" value="CEM28269.1"/>
    <property type="molecule type" value="Genomic_DNA"/>
</dbReference>
<protein>
    <recommendedName>
        <fullName evidence="3">TLDc domain-containing protein</fullName>
    </recommendedName>
</protein>
<evidence type="ECO:0008006" key="3">
    <source>
        <dbReference type="Google" id="ProtNLM"/>
    </source>
</evidence>
<dbReference type="InParanoid" id="A0A0G4GFG8"/>
<dbReference type="PhylomeDB" id="A0A0G4GFG8"/>
<sequence>MVPTESTAGGWLDCTVPLTVLLFGGLLIHKPSLGASVKAAQSDTDKRLQALAVEREVTPSDATLKVCGHPIHGSFRALDKVLALRKWIGHWQSIKLLYRGSRDGFTVTDMLRRVGSASPLLLLISYRTNSCYIGPRTNRCTGQDRCRLWFFSFRGAFDTPIKIAVPPERRLIKVAGDHTSIKSDLSDCRGPTNDVRSMHQYIGGEHLQEAYRGDVNRRDCGTLARSMNGNVIEVEGWQVLSSTADERREGVRRTGDNEGGRQSVVCHDGSCV</sequence>
<accession>A0A0G4GFG8</accession>
<organism evidence="1 2">
    <name type="scientific">Vitrella brassicaformis (strain CCMP3155)</name>
    <dbReference type="NCBI Taxonomy" id="1169540"/>
    <lineage>
        <taxon>Eukaryota</taxon>
        <taxon>Sar</taxon>
        <taxon>Alveolata</taxon>
        <taxon>Colpodellida</taxon>
        <taxon>Vitrellaceae</taxon>
        <taxon>Vitrella</taxon>
    </lineage>
</organism>
<evidence type="ECO:0000313" key="2">
    <source>
        <dbReference type="Proteomes" id="UP000041254"/>
    </source>
</evidence>
<dbReference type="AlphaFoldDB" id="A0A0G4GFG8"/>
<gene>
    <name evidence="1" type="ORF">Vbra_6229</name>
</gene>